<feature type="domain" description="PXA" evidence="6">
    <location>
        <begin position="81"/>
        <end position="270"/>
    </location>
</feature>
<dbReference type="SMART" id="SM00312">
    <property type="entry name" value="PX"/>
    <property type="match status" value="1"/>
</dbReference>
<feature type="signal peptide" evidence="3">
    <location>
        <begin position="1"/>
        <end position="34"/>
    </location>
</feature>
<evidence type="ECO:0000259" key="4">
    <source>
        <dbReference type="PROSITE" id="PS50132"/>
    </source>
</evidence>
<dbReference type="InterPro" id="IPR036871">
    <property type="entry name" value="PX_dom_sf"/>
</dbReference>
<dbReference type="Gene3D" id="1.10.167.10">
    <property type="entry name" value="Regulator of G-protein Signalling 4, domain 2"/>
    <property type="match status" value="1"/>
</dbReference>
<dbReference type="PANTHER" id="PTHR22775:SF3">
    <property type="entry name" value="SORTING NEXIN-13"/>
    <property type="match status" value="1"/>
</dbReference>
<dbReference type="InterPro" id="IPR044926">
    <property type="entry name" value="RGS_subdomain_2"/>
</dbReference>
<dbReference type="InterPro" id="IPR036305">
    <property type="entry name" value="RGS_sf"/>
</dbReference>
<dbReference type="Proteomes" id="UP000230750">
    <property type="component" value="Unassembled WGS sequence"/>
</dbReference>
<evidence type="ECO:0000256" key="2">
    <source>
        <dbReference type="SAM" id="MobiDB-lite"/>
    </source>
</evidence>
<evidence type="ECO:0000259" key="5">
    <source>
        <dbReference type="PROSITE" id="PS50195"/>
    </source>
</evidence>
<dbReference type="Pfam" id="PF00615">
    <property type="entry name" value="RGS"/>
    <property type="match status" value="1"/>
</dbReference>
<feature type="compositionally biased region" description="Basic and acidic residues" evidence="2">
    <location>
        <begin position="528"/>
        <end position="538"/>
    </location>
</feature>
<evidence type="ECO:0000313" key="8">
    <source>
        <dbReference type="Proteomes" id="UP000230750"/>
    </source>
</evidence>
<accession>A0A2G8L913</accession>
<evidence type="ECO:0000259" key="6">
    <source>
        <dbReference type="PROSITE" id="PS51207"/>
    </source>
</evidence>
<dbReference type="InterPro" id="IPR016137">
    <property type="entry name" value="RGS"/>
</dbReference>
<feature type="compositionally biased region" description="Basic and acidic residues" evidence="2">
    <location>
        <begin position="906"/>
        <end position="918"/>
    </location>
</feature>
<dbReference type="PANTHER" id="PTHR22775">
    <property type="entry name" value="SORTING NEXIN"/>
    <property type="match status" value="1"/>
</dbReference>
<dbReference type="InterPro" id="IPR003114">
    <property type="entry name" value="Phox_assoc"/>
</dbReference>
<dbReference type="EMBL" id="MRZV01000167">
    <property type="protein sequence ID" value="PIK56695.1"/>
    <property type="molecule type" value="Genomic_DNA"/>
</dbReference>
<dbReference type="STRING" id="307972.A0A2G8L913"/>
<gene>
    <name evidence="7" type="ORF">BSL78_06417</name>
</gene>
<dbReference type="Pfam" id="PF08628">
    <property type="entry name" value="Nexin_C"/>
    <property type="match status" value="1"/>
</dbReference>
<feature type="domain" description="PX" evidence="5">
    <location>
        <begin position="581"/>
        <end position="702"/>
    </location>
</feature>
<dbReference type="PROSITE" id="PS51207">
    <property type="entry name" value="PXA"/>
    <property type="match status" value="1"/>
</dbReference>
<dbReference type="InterPro" id="IPR001683">
    <property type="entry name" value="PX_dom"/>
</dbReference>
<reference evidence="7 8" key="1">
    <citation type="journal article" date="2017" name="PLoS Biol.">
        <title>The sea cucumber genome provides insights into morphological evolution and visceral regeneration.</title>
        <authorList>
            <person name="Zhang X."/>
            <person name="Sun L."/>
            <person name="Yuan J."/>
            <person name="Sun Y."/>
            <person name="Gao Y."/>
            <person name="Zhang L."/>
            <person name="Li S."/>
            <person name="Dai H."/>
            <person name="Hamel J.F."/>
            <person name="Liu C."/>
            <person name="Yu Y."/>
            <person name="Liu S."/>
            <person name="Lin W."/>
            <person name="Guo K."/>
            <person name="Jin S."/>
            <person name="Xu P."/>
            <person name="Storey K.B."/>
            <person name="Huan P."/>
            <person name="Zhang T."/>
            <person name="Zhou Y."/>
            <person name="Zhang J."/>
            <person name="Lin C."/>
            <person name="Li X."/>
            <person name="Xing L."/>
            <person name="Huo D."/>
            <person name="Sun M."/>
            <person name="Wang L."/>
            <person name="Mercier A."/>
            <person name="Li F."/>
            <person name="Yang H."/>
            <person name="Xiang J."/>
        </authorList>
    </citation>
    <scope>NUCLEOTIDE SEQUENCE [LARGE SCALE GENOMIC DNA]</scope>
    <source>
        <strain evidence="7">Shaxun</strain>
        <tissue evidence="7">Muscle</tissue>
    </source>
</reference>
<name>A0A2G8L913_STIJA</name>
<dbReference type="SMART" id="SM00315">
    <property type="entry name" value="RGS"/>
    <property type="match status" value="1"/>
</dbReference>
<dbReference type="AlphaFoldDB" id="A0A2G8L913"/>
<evidence type="ECO:0000256" key="3">
    <source>
        <dbReference type="SAM" id="SignalP"/>
    </source>
</evidence>
<protein>
    <submittedName>
        <fullName evidence="7">Putative sorting nexin-13 isoform X1</fullName>
    </submittedName>
</protein>
<keyword evidence="3" id="KW-0732">Signal</keyword>
<sequence length="933" mass="107558">MPDAPHVPAELYMCLKVKVSVMSWLLILLYNRQAVDESSAVWDKFNPNSVLQDYPVSLKQVFEEMKCEPPRLKCDKRLTGASIIDEQLQEIIRLTMRDYAHPWYYEISNNKQFLHEIQQTAQNVIITLANRAKEVDWVNYVTRTGVEDFASHIRLFHSAQAKHRKIISKEDVPDIAPSLESVFFDLEIEMEDGICRDEICSDEGKELDYLRDVIELLLFIVLPAQDFQSKPMTFLVREILACYILKPMLDMFSDPDYVNQNISWLCKDTTFTTEAFLNVIKTSSSIDELEAIIKNVDHEMFKQRSRDANKTNREEADVKQQIKSLQFLKQLCQETIERIMSGEGLDVAEEVACDGPIPKTTSLYSLPLNIILVNSIAVSYFIDFMRKNGSAALVFFWHTVESYRVTAEQQLSALHLQKLQPSSDKDSSSGSSREPSIDLEGLRAAALNIYHEYLAEDAANRVNVEPKIIKRTLLKIKYEEPSDAVFDEAQQQVYNILHEDQHFPAFKQSVFYMRCLAELDLLEPEAPNNHHLDDESSIHLDSSPEPSIAESSEDLSSMGSHNSSVEHLNELDMTLTEDRNPSIVANINQATMIRDQGRKYAVYTIHVSRTDEKGTVEIWDVFRRYSEFHDLHMNLSEKFPDLKDLPLPAKKIMKNTTKSFLDKRGKALTLYIKELLEKSRLMGHPGMSALVHNFLEPGVYNRGRGQLARRQPTRPLQNIGRVSSVTDVPDDDNIALRVMMLLMDEMFDLRHRDQWLRRQLVMLLKQIFRAAFGSKINTRIIEGVEALTSTESVADYIKQLKESFWPTGILAEEMRDRSEETKMRARVVSKTQLYGSIPDELKNFIGTETTRRGMIRTFDMLQMRQLNKRLMFVFLEGIVKLLFPESNFEKNFQTLLSQSSRIRAKREKDEREMEEQKAENSNAAGVLKDEMHG</sequence>
<organism evidence="7 8">
    <name type="scientific">Stichopus japonicus</name>
    <name type="common">Sea cucumber</name>
    <dbReference type="NCBI Taxonomy" id="307972"/>
    <lineage>
        <taxon>Eukaryota</taxon>
        <taxon>Metazoa</taxon>
        <taxon>Echinodermata</taxon>
        <taxon>Eleutherozoa</taxon>
        <taxon>Echinozoa</taxon>
        <taxon>Holothuroidea</taxon>
        <taxon>Aspidochirotacea</taxon>
        <taxon>Aspidochirotida</taxon>
        <taxon>Stichopodidae</taxon>
        <taxon>Apostichopus</taxon>
    </lineage>
</organism>
<dbReference type="PROSITE" id="PS50132">
    <property type="entry name" value="RGS"/>
    <property type="match status" value="1"/>
</dbReference>
<comment type="caution">
    <text evidence="7">The sequence shown here is derived from an EMBL/GenBank/DDBJ whole genome shotgun (WGS) entry which is preliminary data.</text>
</comment>
<feature type="region of interest" description="Disordered" evidence="2">
    <location>
        <begin position="903"/>
        <end position="933"/>
    </location>
</feature>
<evidence type="ECO:0000256" key="1">
    <source>
        <dbReference type="ARBA" id="ARBA00010883"/>
    </source>
</evidence>
<dbReference type="Gene3D" id="3.30.1520.10">
    <property type="entry name" value="Phox-like domain"/>
    <property type="match status" value="1"/>
</dbReference>
<feature type="chain" id="PRO_5013641119" evidence="3">
    <location>
        <begin position="35"/>
        <end position="933"/>
    </location>
</feature>
<dbReference type="GO" id="GO:0035091">
    <property type="term" value="F:phosphatidylinositol binding"/>
    <property type="evidence" value="ECO:0007669"/>
    <property type="project" value="InterPro"/>
</dbReference>
<proteinExistence type="inferred from homology"/>
<dbReference type="InterPro" id="IPR013937">
    <property type="entry name" value="Sorting_nexin_C"/>
</dbReference>
<feature type="region of interest" description="Disordered" evidence="2">
    <location>
        <begin position="527"/>
        <end position="562"/>
    </location>
</feature>
<dbReference type="OrthoDB" id="5772781at2759"/>
<keyword evidence="8" id="KW-1185">Reference proteome</keyword>
<dbReference type="GO" id="GO:0005769">
    <property type="term" value="C:early endosome"/>
    <property type="evidence" value="ECO:0007669"/>
    <property type="project" value="TreeGrafter"/>
</dbReference>
<dbReference type="SUPFAM" id="SSF64268">
    <property type="entry name" value="PX domain"/>
    <property type="match status" value="1"/>
</dbReference>
<feature type="domain" description="RGS" evidence="4">
    <location>
        <begin position="367"/>
        <end position="516"/>
    </location>
</feature>
<dbReference type="SMART" id="SM00313">
    <property type="entry name" value="PXA"/>
    <property type="match status" value="1"/>
</dbReference>
<evidence type="ECO:0000313" key="7">
    <source>
        <dbReference type="EMBL" id="PIK56695.1"/>
    </source>
</evidence>
<comment type="similarity">
    <text evidence="1">Belongs to the sorting nexin family.</text>
</comment>
<dbReference type="SUPFAM" id="SSF48097">
    <property type="entry name" value="Regulator of G-protein signaling, RGS"/>
    <property type="match status" value="1"/>
</dbReference>
<dbReference type="Pfam" id="PF02194">
    <property type="entry name" value="PXA"/>
    <property type="match status" value="1"/>
</dbReference>
<dbReference type="PROSITE" id="PS50195">
    <property type="entry name" value="PX"/>
    <property type="match status" value="1"/>
</dbReference>
<dbReference type="Pfam" id="PF00787">
    <property type="entry name" value="PX"/>
    <property type="match status" value="1"/>
</dbReference>